<evidence type="ECO:0000313" key="2">
    <source>
        <dbReference type="Proteomes" id="UP000315369"/>
    </source>
</evidence>
<proteinExistence type="predicted"/>
<dbReference type="AlphaFoldDB" id="A0A540WRQ5"/>
<dbReference type="OrthoDB" id="7069193at2"/>
<organism evidence="1 2">
    <name type="scientific">Myxococcus llanfairpwllgwyngyllgogerychwyrndrobwllllantysiliogogogochensis</name>
    <dbReference type="NCBI Taxonomy" id="2590453"/>
    <lineage>
        <taxon>Bacteria</taxon>
        <taxon>Pseudomonadati</taxon>
        <taxon>Myxococcota</taxon>
        <taxon>Myxococcia</taxon>
        <taxon>Myxococcales</taxon>
        <taxon>Cystobacterineae</taxon>
        <taxon>Myxococcaceae</taxon>
        <taxon>Myxococcus</taxon>
    </lineage>
</organism>
<sequence>MSGHRTLAQRDRALVETGRVDRDLFVEFDGAYGYNAATPMSWLLGRLTVLARRLATGRSLSLYDPVSGAQQTVESMEQFKGWMDRHFPDTWS</sequence>
<comment type="caution">
    <text evidence="1">The sequence shown here is derived from an EMBL/GenBank/DDBJ whole genome shotgun (WGS) entry which is preliminary data.</text>
</comment>
<gene>
    <name evidence="1" type="ORF">FJV41_32850</name>
</gene>
<reference evidence="1 2" key="1">
    <citation type="submission" date="2019-06" db="EMBL/GenBank/DDBJ databases">
        <authorList>
            <person name="Livingstone P."/>
            <person name="Whitworth D."/>
        </authorList>
    </citation>
    <scope>NUCLEOTIDE SEQUENCE [LARGE SCALE GENOMIC DNA]</scope>
    <source>
        <strain evidence="1 2">AM401</strain>
    </source>
</reference>
<protein>
    <submittedName>
        <fullName evidence="1">Uncharacterized protein</fullName>
    </submittedName>
</protein>
<accession>A0A540WRQ5</accession>
<dbReference type="EMBL" id="VIFM01000174">
    <property type="protein sequence ID" value="TQF11706.1"/>
    <property type="molecule type" value="Genomic_DNA"/>
</dbReference>
<keyword evidence="2" id="KW-1185">Reference proteome</keyword>
<dbReference type="RefSeq" id="WP_141646546.1">
    <property type="nucleotide sequence ID" value="NZ_VIFM01000174.1"/>
</dbReference>
<evidence type="ECO:0000313" key="1">
    <source>
        <dbReference type="EMBL" id="TQF11706.1"/>
    </source>
</evidence>
<dbReference type="Proteomes" id="UP000315369">
    <property type="component" value="Unassembled WGS sequence"/>
</dbReference>
<name>A0A540WRQ5_9BACT</name>